<proteinExistence type="predicted"/>
<protein>
    <submittedName>
        <fullName evidence="1">Uncharacterized protein</fullName>
    </submittedName>
</protein>
<sequence length="179" mass="20206">MNMELSSDNHGEIKVSLLLVVECDLLHGVRKIRCCLRGRSSAVSEINGQIIKCIGDNENTAYYIDIFNPKSGQLEGLKEQSESISIHDFIDKFGTKIRCVVQCFVNSENNGNLLIKGRYFKYCPDGVEFSGKWLVVKEDVNNQMGTGLNVWDGALLLSRYLEKIPSKVRRQGMYTAKLH</sequence>
<accession>A0A7S3PX57</accession>
<evidence type="ECO:0000313" key="1">
    <source>
        <dbReference type="EMBL" id="CAE0458342.1"/>
    </source>
</evidence>
<organism evidence="1">
    <name type="scientific">Chaetoceros debilis</name>
    <dbReference type="NCBI Taxonomy" id="122233"/>
    <lineage>
        <taxon>Eukaryota</taxon>
        <taxon>Sar</taxon>
        <taxon>Stramenopiles</taxon>
        <taxon>Ochrophyta</taxon>
        <taxon>Bacillariophyta</taxon>
        <taxon>Coscinodiscophyceae</taxon>
        <taxon>Chaetocerotophycidae</taxon>
        <taxon>Chaetocerotales</taxon>
        <taxon>Chaetocerotaceae</taxon>
        <taxon>Chaetoceros</taxon>
    </lineage>
</organism>
<reference evidence="1" key="1">
    <citation type="submission" date="2021-01" db="EMBL/GenBank/DDBJ databases">
        <authorList>
            <person name="Corre E."/>
            <person name="Pelletier E."/>
            <person name="Niang G."/>
            <person name="Scheremetjew M."/>
            <person name="Finn R."/>
            <person name="Kale V."/>
            <person name="Holt S."/>
            <person name="Cochrane G."/>
            <person name="Meng A."/>
            <person name="Brown T."/>
            <person name="Cohen L."/>
        </authorList>
    </citation>
    <scope>NUCLEOTIDE SEQUENCE</scope>
    <source>
        <strain evidence="1">MM31A-1</strain>
    </source>
</reference>
<gene>
    <name evidence="1" type="ORF">CDEB00056_LOCUS3183</name>
</gene>
<name>A0A7S3PX57_9STRA</name>
<dbReference type="AlphaFoldDB" id="A0A7S3PX57"/>
<dbReference type="EMBL" id="HBIO01004627">
    <property type="protein sequence ID" value="CAE0458342.1"/>
    <property type="molecule type" value="Transcribed_RNA"/>
</dbReference>